<evidence type="ECO:0000313" key="2">
    <source>
        <dbReference type="Proteomes" id="UP000245880"/>
    </source>
</evidence>
<accession>A0A316AFJ1</accession>
<dbReference type="AlphaFoldDB" id="A0A316AFJ1"/>
<organism evidence="1 2">
    <name type="scientific">Dyadobacter jejuensis</name>
    <dbReference type="NCBI Taxonomy" id="1082580"/>
    <lineage>
        <taxon>Bacteria</taxon>
        <taxon>Pseudomonadati</taxon>
        <taxon>Bacteroidota</taxon>
        <taxon>Cytophagia</taxon>
        <taxon>Cytophagales</taxon>
        <taxon>Spirosomataceae</taxon>
        <taxon>Dyadobacter</taxon>
    </lineage>
</organism>
<dbReference type="Proteomes" id="UP000245880">
    <property type="component" value="Unassembled WGS sequence"/>
</dbReference>
<protein>
    <submittedName>
        <fullName evidence="1">Uncharacterized protein</fullName>
    </submittedName>
</protein>
<dbReference type="EMBL" id="QGDT01000011">
    <property type="protein sequence ID" value="PWJ56513.1"/>
    <property type="molecule type" value="Genomic_DNA"/>
</dbReference>
<reference evidence="1 2" key="1">
    <citation type="submission" date="2018-03" db="EMBL/GenBank/DDBJ databases">
        <title>Genomic Encyclopedia of Archaeal and Bacterial Type Strains, Phase II (KMG-II): from individual species to whole genera.</title>
        <authorList>
            <person name="Goeker M."/>
        </authorList>
    </citation>
    <scope>NUCLEOTIDE SEQUENCE [LARGE SCALE GENOMIC DNA]</scope>
    <source>
        <strain evidence="1 2">DSM 100346</strain>
    </source>
</reference>
<evidence type="ECO:0000313" key="1">
    <source>
        <dbReference type="EMBL" id="PWJ56513.1"/>
    </source>
</evidence>
<name>A0A316AFJ1_9BACT</name>
<keyword evidence="2" id="KW-1185">Reference proteome</keyword>
<comment type="caution">
    <text evidence="1">The sequence shown here is derived from an EMBL/GenBank/DDBJ whole genome shotgun (WGS) entry which is preliminary data.</text>
</comment>
<gene>
    <name evidence="1" type="ORF">CLV98_1116</name>
</gene>
<proteinExistence type="predicted"/>
<sequence>MVSVKGFEPVTPSMSRISQPYYVILTLINSHYKTLFLLETQVKQGKLKLSLFNPRGSTRIALALKTNEPKQRNI</sequence>